<gene>
    <name evidence="1" type="ORF">F0L74_10045</name>
</gene>
<protein>
    <submittedName>
        <fullName evidence="1">Uncharacterized protein</fullName>
    </submittedName>
</protein>
<proteinExistence type="predicted"/>
<dbReference type="RefSeq" id="WP_149837735.1">
    <property type="nucleotide sequence ID" value="NZ_VUOC01000002.1"/>
</dbReference>
<dbReference type="EMBL" id="VUOC01000002">
    <property type="protein sequence ID" value="KAA2242860.1"/>
    <property type="molecule type" value="Genomic_DNA"/>
</dbReference>
<comment type="caution">
    <text evidence="1">The sequence shown here is derived from an EMBL/GenBank/DDBJ whole genome shotgun (WGS) entry which is preliminary data.</text>
</comment>
<evidence type="ECO:0000313" key="2">
    <source>
        <dbReference type="Proteomes" id="UP000324611"/>
    </source>
</evidence>
<dbReference type="Proteomes" id="UP000324611">
    <property type="component" value="Unassembled WGS sequence"/>
</dbReference>
<name>A0A5B2VW40_9BACT</name>
<accession>A0A5B2VW40</accession>
<organism evidence="1 2">
    <name type="scientific">Chitinophaga agrisoli</name>
    <dbReference type="NCBI Taxonomy" id="2607653"/>
    <lineage>
        <taxon>Bacteria</taxon>
        <taxon>Pseudomonadati</taxon>
        <taxon>Bacteroidota</taxon>
        <taxon>Chitinophagia</taxon>
        <taxon>Chitinophagales</taxon>
        <taxon>Chitinophagaceae</taxon>
        <taxon>Chitinophaga</taxon>
    </lineage>
</organism>
<sequence length="93" mass="10972">MKRHERSRISRINKVEQDAKVKYCYIIKAGWYYREHSCGYTEHVTEAGVYRKEVAIKICKLCIIEEPIPINAQKHNQQIIKQITALASRIIKQ</sequence>
<evidence type="ECO:0000313" key="1">
    <source>
        <dbReference type="EMBL" id="KAA2242860.1"/>
    </source>
</evidence>
<keyword evidence="2" id="KW-1185">Reference proteome</keyword>
<reference evidence="1 2" key="2">
    <citation type="submission" date="2019-09" db="EMBL/GenBank/DDBJ databases">
        <authorList>
            <person name="Jin C."/>
        </authorList>
    </citation>
    <scope>NUCLEOTIDE SEQUENCE [LARGE SCALE GENOMIC DNA]</scope>
    <source>
        <strain evidence="1 2">BN140078</strain>
    </source>
</reference>
<reference evidence="1 2" key="1">
    <citation type="submission" date="2019-09" db="EMBL/GenBank/DDBJ databases">
        <title>Chitinophaga ginsengihumi sp. nov., isolated from soil of ginseng rhizosphere.</title>
        <authorList>
            <person name="Lee J."/>
        </authorList>
    </citation>
    <scope>NUCLEOTIDE SEQUENCE [LARGE SCALE GENOMIC DNA]</scope>
    <source>
        <strain evidence="1 2">BN140078</strain>
    </source>
</reference>
<dbReference type="AlphaFoldDB" id="A0A5B2VW40"/>